<dbReference type="Proteomes" id="UP000594014">
    <property type="component" value="Chromosome"/>
</dbReference>
<name>A0ACD1A8W5_9FIRM</name>
<protein>
    <submittedName>
        <fullName evidence="1">Uncharacterized protein</fullName>
    </submittedName>
</protein>
<sequence length="372" mass="42491">MTKKTYQRKPKLCKQVKRYAITGIMILFLASIGFIVNEVMQEELIEETQVMSSFTNTPGVSYQVYLKENEIFNDKIQPEDLGYFSSLIDHIEITFDNQYQGESGAMYEGDYTIKGEIIGWQAGTDTPVPAWTKQFNISTKRNFETTDKELLLSQNVNLDFNHFNSFVARVTELTGYKTSCTMKVMMIVNYKITTTDGEVTGTLQPSLTMPLEEKYFTIQKSDNTEMKNDITKTVELAAPYDYGKMILLSTISLLCLIALLLLFNTSEPTLTDLQRSRIMKMLKAHGNRIVAIEMGMMYSGLKLCCVHTMNDMVKISDEIERPIFYVYQEDPADICEFFIVDKDTAYVYKANTSAKPDDPQEPREEADNKIAS</sequence>
<keyword evidence="2" id="KW-1185">Reference proteome</keyword>
<dbReference type="EMBL" id="CP042469">
    <property type="protein sequence ID" value="QOX62830.1"/>
    <property type="molecule type" value="Genomic_DNA"/>
</dbReference>
<gene>
    <name evidence="1" type="ORF">FRZ06_05455</name>
</gene>
<reference evidence="1" key="1">
    <citation type="submission" date="2019-08" db="EMBL/GenBank/DDBJ databases">
        <title>Genome sequence of Clostridiales bacterium MT110.</title>
        <authorList>
            <person name="Cao J."/>
        </authorList>
    </citation>
    <scope>NUCLEOTIDE SEQUENCE</scope>
    <source>
        <strain evidence="1">MT110</strain>
    </source>
</reference>
<proteinExistence type="predicted"/>
<evidence type="ECO:0000313" key="1">
    <source>
        <dbReference type="EMBL" id="QOX62830.1"/>
    </source>
</evidence>
<evidence type="ECO:0000313" key="2">
    <source>
        <dbReference type="Proteomes" id="UP000594014"/>
    </source>
</evidence>
<accession>A0ACD1A8W5</accession>
<organism evidence="1 2">
    <name type="scientific">Anoxybacterium hadale</name>
    <dbReference type="NCBI Taxonomy" id="3408580"/>
    <lineage>
        <taxon>Bacteria</taxon>
        <taxon>Bacillati</taxon>
        <taxon>Bacillota</taxon>
        <taxon>Clostridia</taxon>
        <taxon>Peptostreptococcales</taxon>
        <taxon>Anaerovoracaceae</taxon>
        <taxon>Anoxybacterium</taxon>
    </lineage>
</organism>